<feature type="transmembrane region" description="Helical" evidence="8">
    <location>
        <begin position="373"/>
        <end position="391"/>
    </location>
</feature>
<organism evidence="9 10">
    <name type="scientific">Nocardia terpenica</name>
    <dbReference type="NCBI Taxonomy" id="455432"/>
    <lineage>
        <taxon>Bacteria</taxon>
        <taxon>Bacillati</taxon>
        <taxon>Actinomycetota</taxon>
        <taxon>Actinomycetes</taxon>
        <taxon>Mycobacteriales</taxon>
        <taxon>Nocardiaceae</taxon>
        <taxon>Nocardia</taxon>
    </lineage>
</organism>
<evidence type="ECO:0000256" key="4">
    <source>
        <dbReference type="ARBA" id="ARBA00022692"/>
    </source>
</evidence>
<accession>A0A6G9Z4W1</accession>
<feature type="transmembrane region" description="Helical" evidence="8">
    <location>
        <begin position="297"/>
        <end position="315"/>
    </location>
</feature>
<evidence type="ECO:0000313" key="9">
    <source>
        <dbReference type="EMBL" id="QIS20504.1"/>
    </source>
</evidence>
<evidence type="ECO:0000256" key="1">
    <source>
        <dbReference type="ARBA" id="ARBA00004651"/>
    </source>
</evidence>
<evidence type="ECO:0000256" key="6">
    <source>
        <dbReference type="ARBA" id="ARBA00023136"/>
    </source>
</evidence>
<name>A0A6G9Z4W1_9NOCA</name>
<comment type="similarity">
    <text evidence="7">Belongs to the glycosyltransferase 87 family.</text>
</comment>
<gene>
    <name evidence="9" type="ORF">F6W96_21605</name>
</gene>
<keyword evidence="4 8" id="KW-0812">Transmembrane</keyword>
<feature type="transmembrane region" description="Helical" evidence="8">
    <location>
        <begin position="321"/>
        <end position="337"/>
    </location>
</feature>
<dbReference type="Pfam" id="PF09594">
    <property type="entry name" value="GT87"/>
    <property type="match status" value="1"/>
</dbReference>
<keyword evidence="2" id="KW-1003">Cell membrane</keyword>
<reference evidence="9 10" key="1">
    <citation type="journal article" date="2019" name="ACS Chem. Biol.">
        <title>Identification and Mobilization of a Cryptic Antibiotic Biosynthesis Gene Locus from a Human-Pathogenic Nocardia Isolate.</title>
        <authorList>
            <person name="Herisse M."/>
            <person name="Ishida K."/>
            <person name="Porter J.L."/>
            <person name="Howden B."/>
            <person name="Hertweck C."/>
            <person name="Stinear T.P."/>
            <person name="Pidot S.J."/>
        </authorList>
    </citation>
    <scope>NUCLEOTIDE SEQUENCE [LARGE SCALE GENOMIC DNA]</scope>
    <source>
        <strain evidence="9 10">AUSMDU00012715</strain>
    </source>
</reference>
<sequence>MYGSGVESFARSRLGRFFALPSLTGGQVVRLVAWPLAVVTALNVVLLRAFHGDITDDFKPVHAAVTAFLHHRPVYGEHLEWVDPHYLYPPGGTLLLSPLALVEQHTARYVFIVVNALALIAATALLLRIFGYTSRSVVAPICYFAVFASESTINTLTFGNINGLTCLAEVAFLLLLLNRRDVAAGIILGLTITIKPTLAPLLLIAAARRQWATIAAAVAVPLAITAAAWPLSADPTAYLRRTLPYSMQARDYFNSSIVGNALYYGIPSWMSLLTRALFAAAVAISLWLLYRYYRHDDVFFVCTATGILMTAEFLLSSLGQQYYSMFILPLLMTVVLPNSVVRNWPAWLAVFGFMTYDKWLLGRWPAQGRDLEYLRITFGWSLLLIVAACILTDRYLTARRDNRLPDLDPVGLAPVTQSPW</sequence>
<feature type="transmembrane region" description="Helical" evidence="8">
    <location>
        <begin position="31"/>
        <end position="50"/>
    </location>
</feature>
<dbReference type="AlphaFoldDB" id="A0A6G9Z4W1"/>
<feature type="transmembrane region" description="Helical" evidence="8">
    <location>
        <begin position="211"/>
        <end position="231"/>
    </location>
</feature>
<evidence type="ECO:0000256" key="5">
    <source>
        <dbReference type="ARBA" id="ARBA00022989"/>
    </source>
</evidence>
<evidence type="ECO:0000256" key="3">
    <source>
        <dbReference type="ARBA" id="ARBA00022679"/>
    </source>
</evidence>
<protein>
    <submittedName>
        <fullName evidence="9">DUF2029 domain-containing protein</fullName>
    </submittedName>
</protein>
<evidence type="ECO:0000256" key="8">
    <source>
        <dbReference type="SAM" id="Phobius"/>
    </source>
</evidence>
<keyword evidence="5 8" id="KW-1133">Transmembrane helix</keyword>
<feature type="transmembrane region" description="Helical" evidence="8">
    <location>
        <begin position="109"/>
        <end position="130"/>
    </location>
</feature>
<feature type="transmembrane region" description="Helical" evidence="8">
    <location>
        <begin position="272"/>
        <end position="290"/>
    </location>
</feature>
<evidence type="ECO:0000313" key="10">
    <source>
        <dbReference type="Proteomes" id="UP000500953"/>
    </source>
</evidence>
<keyword evidence="6 8" id="KW-0472">Membrane</keyword>
<dbReference type="GO" id="GO:0016758">
    <property type="term" value="F:hexosyltransferase activity"/>
    <property type="evidence" value="ECO:0007669"/>
    <property type="project" value="InterPro"/>
</dbReference>
<feature type="transmembrane region" description="Helical" evidence="8">
    <location>
        <begin position="182"/>
        <end position="204"/>
    </location>
</feature>
<dbReference type="GO" id="GO:0005886">
    <property type="term" value="C:plasma membrane"/>
    <property type="evidence" value="ECO:0007669"/>
    <property type="project" value="UniProtKB-SubCell"/>
</dbReference>
<evidence type="ECO:0000256" key="7">
    <source>
        <dbReference type="ARBA" id="ARBA00024033"/>
    </source>
</evidence>
<comment type="subcellular location">
    <subcellularLocation>
        <location evidence="1">Cell membrane</location>
        <topology evidence="1">Multi-pass membrane protein</topology>
    </subcellularLocation>
</comment>
<dbReference type="InterPro" id="IPR018584">
    <property type="entry name" value="GT87"/>
</dbReference>
<dbReference type="Proteomes" id="UP000500953">
    <property type="component" value="Chromosome"/>
</dbReference>
<dbReference type="EMBL" id="CP046173">
    <property type="protein sequence ID" value="QIS20504.1"/>
    <property type="molecule type" value="Genomic_DNA"/>
</dbReference>
<proteinExistence type="inferred from homology"/>
<keyword evidence="3" id="KW-0808">Transferase</keyword>
<evidence type="ECO:0000256" key="2">
    <source>
        <dbReference type="ARBA" id="ARBA00022475"/>
    </source>
</evidence>